<dbReference type="PANTHER" id="PTHR21666">
    <property type="entry name" value="PEPTIDASE-RELATED"/>
    <property type="match status" value="1"/>
</dbReference>
<dbReference type="CDD" id="cd12797">
    <property type="entry name" value="M23_peptidase"/>
    <property type="match status" value="1"/>
</dbReference>
<feature type="region of interest" description="Disordered" evidence="1">
    <location>
        <begin position="116"/>
        <end position="145"/>
    </location>
</feature>
<gene>
    <name evidence="3" type="ORF">PA27867_3153</name>
</gene>
<dbReference type="KEGG" id="cart:PA27867_3153"/>
<organism evidence="3 4">
    <name type="scientific">Cryobacterium arcticum</name>
    <dbReference type="NCBI Taxonomy" id="670052"/>
    <lineage>
        <taxon>Bacteria</taxon>
        <taxon>Bacillati</taxon>
        <taxon>Actinomycetota</taxon>
        <taxon>Actinomycetes</taxon>
        <taxon>Micrococcales</taxon>
        <taxon>Microbacteriaceae</taxon>
        <taxon>Cryobacterium</taxon>
    </lineage>
</organism>
<feature type="domain" description="M23ase beta-sheet core" evidence="2">
    <location>
        <begin position="363"/>
        <end position="458"/>
    </location>
</feature>
<dbReference type="InterPro" id="IPR016047">
    <property type="entry name" value="M23ase_b-sheet_dom"/>
</dbReference>
<dbReference type="Gene3D" id="2.70.70.10">
    <property type="entry name" value="Glucose Permease (Domain IIA)"/>
    <property type="match status" value="1"/>
</dbReference>
<proteinExistence type="predicted"/>
<accession>A0A1B1BNY8</accession>
<dbReference type="GO" id="GO:0004222">
    <property type="term" value="F:metalloendopeptidase activity"/>
    <property type="evidence" value="ECO:0007669"/>
    <property type="project" value="TreeGrafter"/>
</dbReference>
<evidence type="ECO:0000259" key="2">
    <source>
        <dbReference type="Pfam" id="PF01551"/>
    </source>
</evidence>
<evidence type="ECO:0000256" key="1">
    <source>
        <dbReference type="SAM" id="MobiDB-lite"/>
    </source>
</evidence>
<dbReference type="InterPro" id="IPR011055">
    <property type="entry name" value="Dup_hybrid_motif"/>
</dbReference>
<name>A0A1B1BNY8_9MICO</name>
<dbReference type="PANTHER" id="PTHR21666:SF270">
    <property type="entry name" value="MUREIN HYDROLASE ACTIVATOR ENVC"/>
    <property type="match status" value="1"/>
</dbReference>
<dbReference type="RefSeq" id="WP_236900743.1">
    <property type="nucleotide sequence ID" value="NZ_CP016282.1"/>
</dbReference>
<feature type="compositionally biased region" description="Basic and acidic residues" evidence="1">
    <location>
        <begin position="118"/>
        <end position="128"/>
    </location>
</feature>
<dbReference type="AlphaFoldDB" id="A0A1B1BNY8"/>
<reference evidence="3 4" key="1">
    <citation type="submission" date="2016-06" db="EMBL/GenBank/DDBJ databases">
        <title>Genome sequencing of Cryobacterium arcticum PAMC 27867.</title>
        <authorList>
            <person name="Lee J."/>
            <person name="Kim O.-S."/>
        </authorList>
    </citation>
    <scope>NUCLEOTIDE SEQUENCE [LARGE SCALE GENOMIC DNA]</scope>
    <source>
        <strain evidence="3 4">PAMC 27867</strain>
    </source>
</reference>
<sequence precursor="true">MKSTATVISHGIRAGLHRMRPARLRTARRIPGTRNRAMGLTGFAAALTLAVTLASPISPAMAVDYPTWEELQAAKSNTAAAANQVTEIQNAIAGLQTEVERTQAEAEARGVELQTAQEKFDDASRRASDLQAQADASKTQADTATRQAGQLAAQLYRTGGTDLSVNLFIDGQESGEGADELLSKLGSMSKLVERSTDVYEQAQTANNTAQSLGDQAAIAQAERETLRVAAEAAMAAAQDAADAAAQALSESEAQSVVLEAQLQFMQDAEATTAAAYQAGVVERARLAEEERKRVAAEKAAAAAAAAASRPSSSGGSATGSAGAGLSGGSIGSQGWGVPAGGRITDGFGARAVICGSDGCSGGFHYGTDIGTGCSAPIYAAATGTVTYAGRYGTYGNFILISHGNGVETGYAHIRDGGIFVSVGQRVDVGQNIASSGTTGASTGCHLHFEVRTGGNRINAVPFMSDRGAPLG</sequence>
<dbReference type="Pfam" id="PF01551">
    <property type="entry name" value="Peptidase_M23"/>
    <property type="match status" value="1"/>
</dbReference>
<protein>
    <recommendedName>
        <fullName evidence="2">M23ase beta-sheet core domain-containing protein</fullName>
    </recommendedName>
</protein>
<evidence type="ECO:0000313" key="4">
    <source>
        <dbReference type="Proteomes" id="UP000092582"/>
    </source>
</evidence>
<dbReference type="STRING" id="670052.PA27867_3153"/>
<dbReference type="SUPFAM" id="SSF51261">
    <property type="entry name" value="Duplicated hybrid motif"/>
    <property type="match status" value="1"/>
</dbReference>
<evidence type="ECO:0000313" key="3">
    <source>
        <dbReference type="EMBL" id="ANP74083.1"/>
    </source>
</evidence>
<dbReference type="InterPro" id="IPR050570">
    <property type="entry name" value="Cell_wall_metabolism_enzyme"/>
</dbReference>
<feature type="compositionally biased region" description="Polar residues" evidence="1">
    <location>
        <begin position="130"/>
        <end position="145"/>
    </location>
</feature>
<dbReference type="EMBL" id="CP016282">
    <property type="protein sequence ID" value="ANP74083.1"/>
    <property type="molecule type" value="Genomic_DNA"/>
</dbReference>
<keyword evidence="4" id="KW-1185">Reference proteome</keyword>
<dbReference type="Proteomes" id="UP000092582">
    <property type="component" value="Chromosome 1"/>
</dbReference>